<evidence type="ECO:0000313" key="4">
    <source>
        <dbReference type="Proteomes" id="UP000053370"/>
    </source>
</evidence>
<dbReference type="Pfam" id="PF14257">
    <property type="entry name" value="DUF4349"/>
    <property type="match status" value="1"/>
</dbReference>
<feature type="domain" description="DUF4349" evidence="2">
    <location>
        <begin position="74"/>
        <end position="295"/>
    </location>
</feature>
<reference evidence="3" key="1">
    <citation type="journal article" date="2015" name="Genome Announc.">
        <title>Draft Genome Sequence of Anaerolineae Strain TC1, a Novel Isolate from a Methanogenic Wastewater Treatment System.</title>
        <authorList>
            <person name="Matsuura N."/>
            <person name="Tourlousse D.M."/>
            <person name="Sun L."/>
            <person name="Toyonaga M."/>
            <person name="Kuroda K."/>
            <person name="Ohashi A."/>
            <person name="Cruz R."/>
            <person name="Yamaguchi T."/>
            <person name="Sekiguchi Y."/>
        </authorList>
    </citation>
    <scope>NUCLEOTIDE SEQUENCE [LARGE SCALE GENOMIC DNA]</scope>
    <source>
        <strain evidence="3">TC1</strain>
    </source>
</reference>
<sequence>MKNKILITVFIITLFLSGCKSKGQDNRVPLAEYYSTPYPESTAEYAYDEIYSGSQEMPVSKSVSVLPQSDGVERKIVKNASITIEVIDPIQALNQINSMAVQYGGYVVNSTNGQRYYQSEALLPYGETTIRVSADYLDEALQAIESLTTDVEKHVSSKTITGKDITSDYVDSQSRLSSLEATRKKLYEIMDTAETAEETLAVFHEISDIESQIEILKGQIKFMDESAALSSIYVIINPIPPEKIIETHDWAIKPILNNAVQLLIDFGQLLAEILTYFVIAVLPFIVVIGLPIFFIVRAVRKKNKRKEKINTEVSDLLKHE</sequence>
<dbReference type="STRING" id="1678840.ATC1_131153"/>
<keyword evidence="1" id="KW-1133">Transmembrane helix</keyword>
<dbReference type="EMBL" id="DF968181">
    <property type="protein sequence ID" value="GAP41169.1"/>
    <property type="molecule type" value="Genomic_DNA"/>
</dbReference>
<dbReference type="Gene3D" id="1.10.287.1490">
    <property type="match status" value="1"/>
</dbReference>
<proteinExistence type="predicted"/>
<gene>
    <name evidence="3" type="ORF">ATC1_131153</name>
</gene>
<dbReference type="Proteomes" id="UP000053370">
    <property type="component" value="Unassembled WGS sequence"/>
</dbReference>
<feature type="transmembrane region" description="Helical" evidence="1">
    <location>
        <begin position="273"/>
        <end position="296"/>
    </location>
</feature>
<organism evidence="3">
    <name type="scientific">Flexilinea flocculi</name>
    <dbReference type="NCBI Taxonomy" id="1678840"/>
    <lineage>
        <taxon>Bacteria</taxon>
        <taxon>Bacillati</taxon>
        <taxon>Chloroflexota</taxon>
        <taxon>Anaerolineae</taxon>
        <taxon>Anaerolineales</taxon>
        <taxon>Anaerolineaceae</taxon>
        <taxon>Flexilinea</taxon>
    </lineage>
</organism>
<accession>A0A0S7BUE9</accession>
<evidence type="ECO:0000259" key="2">
    <source>
        <dbReference type="Pfam" id="PF14257"/>
    </source>
</evidence>
<evidence type="ECO:0000256" key="1">
    <source>
        <dbReference type="SAM" id="Phobius"/>
    </source>
</evidence>
<dbReference type="InterPro" id="IPR025645">
    <property type="entry name" value="DUF4349"/>
</dbReference>
<keyword evidence="4" id="KW-1185">Reference proteome</keyword>
<keyword evidence="1" id="KW-0812">Transmembrane</keyword>
<protein>
    <recommendedName>
        <fullName evidence="2">DUF4349 domain-containing protein</fullName>
    </recommendedName>
</protein>
<keyword evidence="1" id="KW-0472">Membrane</keyword>
<dbReference type="PROSITE" id="PS51257">
    <property type="entry name" value="PROKAR_LIPOPROTEIN"/>
    <property type="match status" value="1"/>
</dbReference>
<dbReference type="AlphaFoldDB" id="A0A0S7BUE9"/>
<evidence type="ECO:0000313" key="3">
    <source>
        <dbReference type="EMBL" id="GAP41169.1"/>
    </source>
</evidence>
<dbReference type="RefSeq" id="WP_062281851.1">
    <property type="nucleotide sequence ID" value="NZ_DF968181.1"/>
</dbReference>
<name>A0A0S7BUE9_9CHLR</name>